<dbReference type="Proteomes" id="UP001060215">
    <property type="component" value="Chromosome 8"/>
</dbReference>
<gene>
    <name evidence="1" type="ORF">LOK49_LG09G02141</name>
</gene>
<accession>A0ACC0GFS5</accession>
<evidence type="ECO:0000313" key="2">
    <source>
        <dbReference type="Proteomes" id="UP001060215"/>
    </source>
</evidence>
<proteinExistence type="predicted"/>
<organism evidence="1 2">
    <name type="scientific">Camellia lanceoleosa</name>
    <dbReference type="NCBI Taxonomy" id="1840588"/>
    <lineage>
        <taxon>Eukaryota</taxon>
        <taxon>Viridiplantae</taxon>
        <taxon>Streptophyta</taxon>
        <taxon>Embryophyta</taxon>
        <taxon>Tracheophyta</taxon>
        <taxon>Spermatophyta</taxon>
        <taxon>Magnoliopsida</taxon>
        <taxon>eudicotyledons</taxon>
        <taxon>Gunneridae</taxon>
        <taxon>Pentapetalae</taxon>
        <taxon>asterids</taxon>
        <taxon>Ericales</taxon>
        <taxon>Theaceae</taxon>
        <taxon>Camellia</taxon>
    </lineage>
</organism>
<protein>
    <submittedName>
        <fullName evidence="1">Precursor of CEP14</fullName>
    </submittedName>
</protein>
<reference evidence="1 2" key="1">
    <citation type="journal article" date="2022" name="Plant J.">
        <title>Chromosome-level genome of Camellia lanceoleosa provides a valuable resource for understanding genome evolution and self-incompatibility.</title>
        <authorList>
            <person name="Gong W."/>
            <person name="Xiao S."/>
            <person name="Wang L."/>
            <person name="Liao Z."/>
            <person name="Chang Y."/>
            <person name="Mo W."/>
            <person name="Hu G."/>
            <person name="Li W."/>
            <person name="Zhao G."/>
            <person name="Zhu H."/>
            <person name="Hu X."/>
            <person name="Ji K."/>
            <person name="Xiang X."/>
            <person name="Song Q."/>
            <person name="Yuan D."/>
            <person name="Jin S."/>
            <person name="Zhang L."/>
        </authorList>
    </citation>
    <scope>NUCLEOTIDE SEQUENCE [LARGE SCALE GENOMIC DNA]</scope>
    <source>
        <strain evidence="1">SQ_2022a</strain>
    </source>
</reference>
<evidence type="ECO:0000313" key="1">
    <source>
        <dbReference type="EMBL" id="KAI7999915.1"/>
    </source>
</evidence>
<dbReference type="EMBL" id="CM045765">
    <property type="protein sequence ID" value="KAI7999915.1"/>
    <property type="molecule type" value="Genomic_DNA"/>
</dbReference>
<keyword evidence="2" id="KW-1185">Reference proteome</keyword>
<comment type="caution">
    <text evidence="1">The sequence shown here is derived from an EMBL/GenBank/DDBJ whole genome shotgun (WGS) entry which is preliminary data.</text>
</comment>
<name>A0ACC0GFS5_9ERIC</name>
<sequence length="91" mass="10205">MARPNLVMLFMFILMCASLVSYSHGRKLVTMQEERRKRDSLYKNALPKGTTPPSSPSKRGHADMVDEKLFGRHLAAIDRILRSVPSPGVGH</sequence>